<reference evidence="1" key="1">
    <citation type="submission" date="2022-06" db="EMBL/GenBank/DDBJ databases">
        <title>Complete genome sequences of two strains of the flax pathogen Septoria linicola.</title>
        <authorList>
            <person name="Lapalu N."/>
            <person name="Simon A."/>
            <person name="Demenou B."/>
            <person name="Paumier D."/>
            <person name="Guillot M.-P."/>
            <person name="Gout L."/>
            <person name="Valade R."/>
        </authorList>
    </citation>
    <scope>NUCLEOTIDE SEQUENCE</scope>
    <source>
        <strain evidence="1">SE15195</strain>
    </source>
</reference>
<dbReference type="EMBL" id="CP099428">
    <property type="protein sequence ID" value="USW58808.1"/>
    <property type="molecule type" value="Genomic_DNA"/>
</dbReference>
<protein>
    <submittedName>
        <fullName evidence="1">Uncharacterized protein</fullName>
    </submittedName>
</protein>
<organism evidence="1 2">
    <name type="scientific">Septoria linicola</name>
    <dbReference type="NCBI Taxonomy" id="215465"/>
    <lineage>
        <taxon>Eukaryota</taxon>
        <taxon>Fungi</taxon>
        <taxon>Dikarya</taxon>
        <taxon>Ascomycota</taxon>
        <taxon>Pezizomycotina</taxon>
        <taxon>Dothideomycetes</taxon>
        <taxon>Dothideomycetidae</taxon>
        <taxon>Mycosphaerellales</taxon>
        <taxon>Mycosphaerellaceae</taxon>
        <taxon>Septoria</taxon>
    </lineage>
</organism>
<keyword evidence="2" id="KW-1185">Reference proteome</keyword>
<dbReference type="AlphaFoldDB" id="A0A9Q9B4I9"/>
<accession>A0A9Q9B4I9</accession>
<proteinExistence type="predicted"/>
<evidence type="ECO:0000313" key="1">
    <source>
        <dbReference type="EMBL" id="USW58808.1"/>
    </source>
</evidence>
<gene>
    <name evidence="1" type="ORF">Slin15195_G121270</name>
</gene>
<name>A0A9Q9B4I9_9PEZI</name>
<evidence type="ECO:0000313" key="2">
    <source>
        <dbReference type="Proteomes" id="UP001056384"/>
    </source>
</evidence>
<sequence length="318" mass="35400">MDVLASSSADDGNGRITQLQRLPGELIEAIALFTDNSRSANKDKLDLLALRLTCKNIEAHSRWLRSVGCRCINRYQKTFIARFLKSVCAGYNIRQLKDVLERPEFAAKVQRLDLIHDGPADDSESALAAIIHLNPTLKSARLPMLGSLSLRNVVISSESLKDLLMSYAPTLRCLELCSIEPRDGSPADLAVAIRDHLILVEMRLQGIGHFPPSHRYNSIPGLNGGHGGDVDGQKWFRSKTPQTKQCYRFGYNWIVASGVGAIKLVLNRTLQFAGDQRYDPTMTEESVVPSLTQVEGRRGNGLKHRTAFLASRTVRWTY</sequence>
<dbReference type="Proteomes" id="UP001056384">
    <property type="component" value="Chromosome 11"/>
</dbReference>